<protein>
    <submittedName>
        <fullName evidence="2">Uncharacterized protein</fullName>
    </submittedName>
</protein>
<reference evidence="3" key="1">
    <citation type="journal article" date="2018" name="Nat. Microbiol.">
        <title>Leveraging single-cell genomics to expand the fungal tree of life.</title>
        <authorList>
            <person name="Ahrendt S.R."/>
            <person name="Quandt C.A."/>
            <person name="Ciobanu D."/>
            <person name="Clum A."/>
            <person name="Salamov A."/>
            <person name="Andreopoulos B."/>
            <person name="Cheng J.F."/>
            <person name="Woyke T."/>
            <person name="Pelin A."/>
            <person name="Henrissat B."/>
            <person name="Reynolds N.K."/>
            <person name="Benny G.L."/>
            <person name="Smith M.E."/>
            <person name="James T.Y."/>
            <person name="Grigoriev I.V."/>
        </authorList>
    </citation>
    <scope>NUCLEOTIDE SEQUENCE [LARGE SCALE GENOMIC DNA]</scope>
    <source>
        <strain evidence="3">CSF55</strain>
    </source>
</reference>
<dbReference type="AlphaFoldDB" id="A0A4P9Y8U4"/>
<dbReference type="EMBL" id="ML008556">
    <property type="protein sequence ID" value="RKP15597.1"/>
    <property type="molecule type" value="Genomic_DNA"/>
</dbReference>
<evidence type="ECO:0000256" key="1">
    <source>
        <dbReference type="SAM" id="MobiDB-lite"/>
    </source>
</evidence>
<sequence>MLEEDFRESDETVVEKVDLDDEENERGGMEINQNRNEDDRKDGIKWINKGLLDVDDKNDNVRPLLFQRRKSILEEDLKATSLIKKNSNKILPPTPAPRRFSIASLGVRPKQDELIIESVKEPNLSKDQDEMENNASNALLDAISVAKQGNNAKAIEMLNKLILMNPINVEAL</sequence>
<feature type="region of interest" description="Disordered" evidence="1">
    <location>
        <begin position="1"/>
        <end position="42"/>
    </location>
</feature>
<evidence type="ECO:0000313" key="3">
    <source>
        <dbReference type="Proteomes" id="UP000281549"/>
    </source>
</evidence>
<proteinExistence type="predicted"/>
<evidence type="ECO:0000313" key="2">
    <source>
        <dbReference type="EMBL" id="RKP15597.1"/>
    </source>
</evidence>
<dbReference type="Proteomes" id="UP000281549">
    <property type="component" value="Unassembled WGS sequence"/>
</dbReference>
<feature type="non-terminal residue" evidence="2">
    <location>
        <position position="172"/>
    </location>
</feature>
<accession>A0A4P9Y8U4</accession>
<name>A0A4P9Y8U4_ROZAC</name>
<organism evidence="2 3">
    <name type="scientific">Rozella allomycis (strain CSF55)</name>
    <dbReference type="NCBI Taxonomy" id="988480"/>
    <lineage>
        <taxon>Eukaryota</taxon>
        <taxon>Fungi</taxon>
        <taxon>Fungi incertae sedis</taxon>
        <taxon>Cryptomycota</taxon>
        <taxon>Cryptomycota incertae sedis</taxon>
        <taxon>Rozella</taxon>
    </lineage>
</organism>
<gene>
    <name evidence="2" type="ORF">ROZALSC1DRAFT_26290</name>
</gene>